<protein>
    <submittedName>
        <fullName evidence="10">Urea transporter 1-like</fullName>
    </submittedName>
</protein>
<dbReference type="InterPro" id="IPR029020">
    <property type="entry name" value="Ammonium/urea_transptr"/>
</dbReference>
<keyword evidence="5" id="KW-1133">Transmembrane helix</keyword>
<proteinExistence type="inferred from homology"/>
<dbReference type="GeneID" id="104943970"/>
<dbReference type="OrthoDB" id="10592681at2759"/>
<evidence type="ECO:0000256" key="7">
    <source>
        <dbReference type="ARBA" id="ARBA00033993"/>
    </source>
</evidence>
<comment type="similarity">
    <text evidence="2">Belongs to the urea transporter family.</text>
</comment>
<gene>
    <name evidence="10" type="primary">LOC104943970</name>
</gene>
<dbReference type="RefSeq" id="XP_010767740.1">
    <property type="nucleotide sequence ID" value="XM_010769438.1"/>
</dbReference>
<reference evidence="10" key="1">
    <citation type="submission" date="2025-08" db="UniProtKB">
        <authorList>
            <consortium name="RefSeq"/>
        </authorList>
    </citation>
    <scope>IDENTIFICATION</scope>
    <source>
        <tissue evidence="10">Muscle</tissue>
    </source>
</reference>
<dbReference type="PANTHER" id="PTHR10464:SF15">
    <property type="entry name" value="FACILITATED UREA TRANSPORTER"/>
    <property type="match status" value="1"/>
</dbReference>
<comment type="catalytic activity">
    <reaction evidence="7">
        <text>urea(in) = urea(out)</text>
        <dbReference type="Rhea" id="RHEA:32799"/>
        <dbReference type="ChEBI" id="CHEBI:16199"/>
    </reaction>
</comment>
<keyword evidence="3" id="KW-1003">Cell membrane</keyword>
<dbReference type="InterPro" id="IPR004937">
    <property type="entry name" value="Urea_transporter"/>
</dbReference>
<organism evidence="9 10">
    <name type="scientific">Notothenia coriiceps</name>
    <name type="common">black rockcod</name>
    <dbReference type="NCBI Taxonomy" id="8208"/>
    <lineage>
        <taxon>Eukaryota</taxon>
        <taxon>Metazoa</taxon>
        <taxon>Chordata</taxon>
        <taxon>Craniata</taxon>
        <taxon>Vertebrata</taxon>
        <taxon>Euteleostomi</taxon>
        <taxon>Actinopterygii</taxon>
        <taxon>Neopterygii</taxon>
        <taxon>Teleostei</taxon>
        <taxon>Neoteleostei</taxon>
        <taxon>Acanthomorphata</taxon>
        <taxon>Eupercaria</taxon>
        <taxon>Perciformes</taxon>
        <taxon>Notothenioidei</taxon>
        <taxon>Nototheniidae</taxon>
        <taxon>Notothenia</taxon>
    </lineage>
</organism>
<feature type="compositionally biased region" description="Basic and acidic residues" evidence="8">
    <location>
        <begin position="48"/>
        <end position="74"/>
    </location>
</feature>
<evidence type="ECO:0000313" key="10">
    <source>
        <dbReference type="RefSeq" id="XP_010767740.1"/>
    </source>
</evidence>
<evidence type="ECO:0000256" key="4">
    <source>
        <dbReference type="ARBA" id="ARBA00022692"/>
    </source>
</evidence>
<dbReference type="AlphaFoldDB" id="A0A6I9N184"/>
<accession>A0A6I9N184</accession>
<dbReference type="Proteomes" id="UP000504611">
    <property type="component" value="Unplaced"/>
</dbReference>
<evidence type="ECO:0000256" key="6">
    <source>
        <dbReference type="ARBA" id="ARBA00023136"/>
    </source>
</evidence>
<keyword evidence="6" id="KW-0472">Membrane</keyword>
<evidence type="ECO:0000256" key="2">
    <source>
        <dbReference type="ARBA" id="ARBA00005914"/>
    </source>
</evidence>
<dbReference type="GO" id="GO:0015204">
    <property type="term" value="F:urea transmembrane transporter activity"/>
    <property type="evidence" value="ECO:0007669"/>
    <property type="project" value="InterPro"/>
</dbReference>
<sequence length="81" mass="9347">MTAAVSKLMSVLALPAGTWSFSLSTLIFLLMSSEIRAVCRLPLSAVSHPEENRRRLKENEKSEQSRQEERRENGGTRWWWV</sequence>
<comment type="subcellular location">
    <subcellularLocation>
        <location evidence="1">Cell membrane</location>
        <topology evidence="1">Multi-pass membrane protein</topology>
    </subcellularLocation>
</comment>
<evidence type="ECO:0000256" key="1">
    <source>
        <dbReference type="ARBA" id="ARBA00004651"/>
    </source>
</evidence>
<evidence type="ECO:0000256" key="8">
    <source>
        <dbReference type="SAM" id="MobiDB-lite"/>
    </source>
</evidence>
<evidence type="ECO:0000256" key="3">
    <source>
        <dbReference type="ARBA" id="ARBA00022475"/>
    </source>
</evidence>
<evidence type="ECO:0000256" key="5">
    <source>
        <dbReference type="ARBA" id="ARBA00022989"/>
    </source>
</evidence>
<keyword evidence="4" id="KW-0812">Transmembrane</keyword>
<dbReference type="Gene3D" id="1.10.3430.10">
    <property type="entry name" value="Ammonium transporter AmtB like domains"/>
    <property type="match status" value="1"/>
</dbReference>
<dbReference type="PANTHER" id="PTHR10464">
    <property type="entry name" value="UREA TRANSPORTER"/>
    <property type="match status" value="1"/>
</dbReference>
<evidence type="ECO:0000313" key="9">
    <source>
        <dbReference type="Proteomes" id="UP000504611"/>
    </source>
</evidence>
<dbReference type="GO" id="GO:0005886">
    <property type="term" value="C:plasma membrane"/>
    <property type="evidence" value="ECO:0007669"/>
    <property type="project" value="UniProtKB-SubCell"/>
</dbReference>
<keyword evidence="9" id="KW-1185">Reference proteome</keyword>
<feature type="region of interest" description="Disordered" evidence="8">
    <location>
        <begin position="48"/>
        <end position="81"/>
    </location>
</feature>
<dbReference type="KEGG" id="ncc:104943970"/>
<name>A0A6I9N184_9TELE</name>